<evidence type="ECO:0000313" key="6">
    <source>
        <dbReference type="Proteomes" id="UP000234333"/>
    </source>
</evidence>
<evidence type="ECO:0000256" key="3">
    <source>
        <dbReference type="ARBA" id="ARBA00023163"/>
    </source>
</evidence>
<dbReference type="InterPro" id="IPR008920">
    <property type="entry name" value="TF_FadR/GntR_C"/>
</dbReference>
<dbReference type="InterPro" id="IPR000524">
    <property type="entry name" value="Tscrpt_reg_HTH_GntR"/>
</dbReference>
<keyword evidence="1" id="KW-0805">Transcription regulation</keyword>
<dbReference type="Gene3D" id="1.20.120.530">
    <property type="entry name" value="GntR ligand-binding domain-like"/>
    <property type="match status" value="1"/>
</dbReference>
<dbReference type="InterPro" id="IPR011711">
    <property type="entry name" value="GntR_C"/>
</dbReference>
<dbReference type="SUPFAM" id="SSF48008">
    <property type="entry name" value="GntR ligand-binding domain-like"/>
    <property type="match status" value="1"/>
</dbReference>
<name>A0A2H1I9N0_9MICO</name>
<keyword evidence="2 5" id="KW-0238">DNA-binding</keyword>
<dbReference type="RefSeq" id="WP_180960577.1">
    <property type="nucleotide sequence ID" value="NZ_FXZC01000002.1"/>
</dbReference>
<evidence type="ECO:0000259" key="4">
    <source>
        <dbReference type="PROSITE" id="PS50949"/>
    </source>
</evidence>
<dbReference type="GeneID" id="99772988"/>
<dbReference type="AlphaFoldDB" id="A0A2H1I9N0"/>
<dbReference type="PROSITE" id="PS50949">
    <property type="entry name" value="HTH_GNTR"/>
    <property type="match status" value="1"/>
</dbReference>
<evidence type="ECO:0000313" key="5">
    <source>
        <dbReference type="EMBL" id="SMX71929.1"/>
    </source>
</evidence>
<dbReference type="EMBL" id="FXZC01000002">
    <property type="protein sequence ID" value="SMX71929.1"/>
    <property type="molecule type" value="Genomic_DNA"/>
</dbReference>
<dbReference type="GO" id="GO:0003677">
    <property type="term" value="F:DNA binding"/>
    <property type="evidence" value="ECO:0007669"/>
    <property type="project" value="UniProtKB-KW"/>
</dbReference>
<dbReference type="GO" id="GO:0003700">
    <property type="term" value="F:DNA-binding transcription factor activity"/>
    <property type="evidence" value="ECO:0007669"/>
    <property type="project" value="InterPro"/>
</dbReference>
<proteinExistence type="predicted"/>
<feature type="domain" description="HTH gntR-type" evidence="4">
    <location>
        <begin position="15"/>
        <end position="82"/>
    </location>
</feature>
<sequence length="226" mass="24274">MRGFRPTKPERTDTQSTAARVHAELRRRIVHGELAAGAALSENGLAAEFSVSRTPVREVLRELITEGLLEVGRRRQNIVTAHTPERARELSLMLGALGDLVAGESPRVLEHGDADILHLILIRTEREITAGRFEGAVDGFDDFLVEVAELANLPVVADTMRRLCAHARLAGLGVPASPEALSAHVTMLRTLAEAVEAGDREAARVTMGAITSARGTARDDRPGAAD</sequence>
<evidence type="ECO:0000256" key="2">
    <source>
        <dbReference type="ARBA" id="ARBA00023125"/>
    </source>
</evidence>
<dbReference type="SMART" id="SM00345">
    <property type="entry name" value="HTH_GNTR"/>
    <property type="match status" value="1"/>
</dbReference>
<dbReference type="SUPFAM" id="SSF46785">
    <property type="entry name" value="Winged helix' DNA-binding domain"/>
    <property type="match status" value="1"/>
</dbReference>
<dbReference type="PANTHER" id="PTHR43537">
    <property type="entry name" value="TRANSCRIPTIONAL REGULATOR, GNTR FAMILY"/>
    <property type="match status" value="1"/>
</dbReference>
<dbReference type="Proteomes" id="UP000234333">
    <property type="component" value="Unassembled WGS sequence"/>
</dbReference>
<dbReference type="Gene3D" id="1.10.10.10">
    <property type="entry name" value="Winged helix-like DNA-binding domain superfamily/Winged helix DNA-binding domain"/>
    <property type="match status" value="1"/>
</dbReference>
<dbReference type="Pfam" id="PF07729">
    <property type="entry name" value="FCD"/>
    <property type="match status" value="1"/>
</dbReference>
<keyword evidence="3" id="KW-0804">Transcription</keyword>
<gene>
    <name evidence="5" type="ORF">BC102111_00995</name>
</gene>
<protein>
    <submittedName>
        <fullName evidence="5">DNA-binding transcriptional regulator, GntR family</fullName>
    </submittedName>
</protein>
<organism evidence="5 6">
    <name type="scientific">Brevibacterium casei CIP 102111</name>
    <dbReference type="NCBI Taxonomy" id="1255625"/>
    <lineage>
        <taxon>Bacteria</taxon>
        <taxon>Bacillati</taxon>
        <taxon>Actinomycetota</taxon>
        <taxon>Actinomycetes</taxon>
        <taxon>Micrococcales</taxon>
        <taxon>Brevibacteriaceae</taxon>
        <taxon>Brevibacterium</taxon>
    </lineage>
</organism>
<dbReference type="PRINTS" id="PR00035">
    <property type="entry name" value="HTHGNTR"/>
</dbReference>
<evidence type="ECO:0000256" key="1">
    <source>
        <dbReference type="ARBA" id="ARBA00023015"/>
    </source>
</evidence>
<dbReference type="PANTHER" id="PTHR43537:SF5">
    <property type="entry name" value="UXU OPERON TRANSCRIPTIONAL REGULATOR"/>
    <property type="match status" value="1"/>
</dbReference>
<dbReference type="InterPro" id="IPR036388">
    <property type="entry name" value="WH-like_DNA-bd_sf"/>
</dbReference>
<dbReference type="CDD" id="cd07377">
    <property type="entry name" value="WHTH_GntR"/>
    <property type="match status" value="1"/>
</dbReference>
<dbReference type="Pfam" id="PF00392">
    <property type="entry name" value="GntR"/>
    <property type="match status" value="1"/>
</dbReference>
<accession>A0A2H1I9N0</accession>
<reference evidence="6" key="1">
    <citation type="submission" date="2017-03" db="EMBL/GenBank/DDBJ databases">
        <authorList>
            <person name="Monnet C."/>
        </authorList>
    </citation>
    <scope>NUCLEOTIDE SEQUENCE [LARGE SCALE GENOMIC DNA]</scope>
    <source>
        <strain evidence="6">CIP 102111</strain>
    </source>
</reference>
<dbReference type="InterPro" id="IPR036390">
    <property type="entry name" value="WH_DNA-bd_sf"/>
</dbReference>